<dbReference type="KEGG" id="ifn:GM661_14820"/>
<reference evidence="1" key="1">
    <citation type="submission" date="2019-12" db="EMBL/GenBank/DDBJ databases">
        <authorList>
            <person name="zhang j."/>
            <person name="sun C.M."/>
        </authorList>
    </citation>
    <scope>NUCLEOTIDE SEQUENCE</scope>
    <source>
        <strain evidence="1">NS-1</strain>
    </source>
</reference>
<protein>
    <submittedName>
        <fullName evidence="1">Uncharacterized protein</fullName>
    </submittedName>
</protein>
<gene>
    <name evidence="1" type="ORF">GM661_14820</name>
</gene>
<dbReference type="RefSeq" id="WP_164522051.1">
    <property type="nucleotide sequence ID" value="NZ_CP046640.1"/>
</dbReference>
<dbReference type="AlphaFoldDB" id="A0A8A7KH98"/>
<keyword evidence="2" id="KW-1185">Reference proteome</keyword>
<proteinExistence type="predicted"/>
<dbReference type="EMBL" id="CP046640">
    <property type="protein sequence ID" value="QTL99138.1"/>
    <property type="molecule type" value="Genomic_DNA"/>
</dbReference>
<dbReference type="Proteomes" id="UP000665020">
    <property type="component" value="Chromosome"/>
</dbReference>
<sequence>MLKEEKQQRDIPEYRPGDKIYKLFKHDIVIIRGRDEEFIIRIVRLKKE</sequence>
<evidence type="ECO:0000313" key="2">
    <source>
        <dbReference type="Proteomes" id="UP000665020"/>
    </source>
</evidence>
<organism evidence="1 2">
    <name type="scientific">Iocasia fonsfrigidae</name>
    <dbReference type="NCBI Taxonomy" id="2682810"/>
    <lineage>
        <taxon>Bacteria</taxon>
        <taxon>Bacillati</taxon>
        <taxon>Bacillota</taxon>
        <taxon>Clostridia</taxon>
        <taxon>Halanaerobiales</taxon>
        <taxon>Halanaerobiaceae</taxon>
        <taxon>Iocasia</taxon>
    </lineage>
</organism>
<accession>A0A8A7KH98</accession>
<name>A0A8A7KH98_9FIRM</name>
<evidence type="ECO:0000313" key="1">
    <source>
        <dbReference type="EMBL" id="QTL99138.1"/>
    </source>
</evidence>